<organism evidence="6 7">
    <name type="scientific">Streptomyces paludis</name>
    <dbReference type="NCBI Taxonomy" id="2282738"/>
    <lineage>
        <taxon>Bacteria</taxon>
        <taxon>Bacillati</taxon>
        <taxon>Actinomycetota</taxon>
        <taxon>Actinomycetes</taxon>
        <taxon>Kitasatosporales</taxon>
        <taxon>Streptomycetaceae</taxon>
        <taxon>Streptomyces</taxon>
    </lineage>
</organism>
<evidence type="ECO:0000313" key="6">
    <source>
        <dbReference type="EMBL" id="AXG83003.1"/>
    </source>
</evidence>
<sequence>MRWTAEAVERFVLARAEEQRAARAAGLPGTEPERLEWMARTPISGMPDGRGARQYEHTAWGRRYASADGTLRDLWLPSFGRARHERPKAEKGALAHVLANGEACRRPRYGKPYPEAPGGSGLPDRVRVFGFGCADGVAAPLLDWGREEVRTHFTTYAAPAFHRAATGTATAPGPSCVSCKVIGDCDALPRTPGLWGGTPVVPPRPRRSVSAWDLRVHGECPAKYHLTRRLGLTSLASEGPGAGRGRAVDAWLNQAHATRLPRGCRDLPPHPDRDTWSADGHRLEGESAREAAGMLDEHRRLCPLDRLGETEQVLTQHQVTGYVPELDVVVLAVPDLLYTRSGHWIWRETKTSARALWEGRPLMRQYPQLALGVLLLAAGAVGGDPARTRVEFELLNATDAALESIDPGRPEVVEEAREVIADLAQPLLHDTAYEPRTGRHCHDCDARRWCLAGTDHVAANATHEPMSEPTAAPAAATVPEPEGTAHV</sequence>
<dbReference type="InterPro" id="IPR038726">
    <property type="entry name" value="PDDEXK_AddAB-type"/>
</dbReference>
<dbReference type="GO" id="GO:0004386">
    <property type="term" value="F:helicase activity"/>
    <property type="evidence" value="ECO:0007669"/>
    <property type="project" value="UniProtKB-KW"/>
</dbReference>
<keyword evidence="7" id="KW-1185">Reference proteome</keyword>
<dbReference type="GO" id="GO:0006281">
    <property type="term" value="P:DNA repair"/>
    <property type="evidence" value="ECO:0007669"/>
    <property type="project" value="UniProtKB-KW"/>
</dbReference>
<dbReference type="EMBL" id="CP031194">
    <property type="protein sequence ID" value="AXG83003.1"/>
    <property type="molecule type" value="Genomic_DNA"/>
</dbReference>
<accession>A0A345I229</accession>
<evidence type="ECO:0000259" key="5">
    <source>
        <dbReference type="Pfam" id="PF12705"/>
    </source>
</evidence>
<name>A0A345I229_9ACTN</name>
<reference evidence="7" key="1">
    <citation type="submission" date="2018-07" db="EMBL/GenBank/DDBJ databases">
        <authorList>
            <person name="Zhao J."/>
        </authorList>
    </citation>
    <scope>NUCLEOTIDE SEQUENCE [LARGE SCALE GENOMIC DNA]</scope>
    <source>
        <strain evidence="7">GSSD-12</strain>
    </source>
</reference>
<evidence type="ECO:0000256" key="3">
    <source>
        <dbReference type="ARBA" id="ARBA00023204"/>
    </source>
</evidence>
<evidence type="ECO:0000256" key="4">
    <source>
        <dbReference type="SAM" id="MobiDB-lite"/>
    </source>
</evidence>
<dbReference type="KEGG" id="spad:DVK44_30310"/>
<protein>
    <submittedName>
        <fullName evidence="6">PD-(D/E)XK nuclease family protein</fullName>
    </submittedName>
</protein>
<feature type="region of interest" description="Disordered" evidence="4">
    <location>
        <begin position="463"/>
        <end position="487"/>
    </location>
</feature>
<dbReference type="Proteomes" id="UP000253868">
    <property type="component" value="Chromosome"/>
</dbReference>
<dbReference type="OrthoDB" id="3588062at2"/>
<evidence type="ECO:0000313" key="7">
    <source>
        <dbReference type="Proteomes" id="UP000253868"/>
    </source>
</evidence>
<dbReference type="Pfam" id="PF12705">
    <property type="entry name" value="PDDEXK_1"/>
    <property type="match status" value="1"/>
</dbReference>
<keyword evidence="2" id="KW-0347">Helicase</keyword>
<evidence type="ECO:0000256" key="2">
    <source>
        <dbReference type="ARBA" id="ARBA00022806"/>
    </source>
</evidence>
<keyword evidence="1" id="KW-0227">DNA damage</keyword>
<dbReference type="AlphaFoldDB" id="A0A345I229"/>
<evidence type="ECO:0000256" key="1">
    <source>
        <dbReference type="ARBA" id="ARBA00022763"/>
    </source>
</evidence>
<feature type="compositionally biased region" description="Low complexity" evidence="4">
    <location>
        <begin position="468"/>
        <end position="487"/>
    </location>
</feature>
<proteinExistence type="predicted"/>
<keyword evidence="2" id="KW-0067">ATP-binding</keyword>
<keyword evidence="2" id="KW-0378">Hydrolase</keyword>
<gene>
    <name evidence="6" type="ORF">DVK44_30310</name>
</gene>
<feature type="domain" description="PD-(D/E)XK endonuclease-like" evidence="5">
    <location>
        <begin position="209"/>
        <end position="450"/>
    </location>
</feature>
<keyword evidence="3" id="KW-0234">DNA repair</keyword>
<keyword evidence="2" id="KW-0547">Nucleotide-binding</keyword>